<gene>
    <name evidence="3" type="ORF">TRICI_002433</name>
</gene>
<protein>
    <recommendedName>
        <fullName evidence="2">Small acidic protein-like domain-containing protein</fullName>
    </recommendedName>
</protein>
<organism evidence="3 4">
    <name type="scientific">Trichomonascus ciferrii</name>
    <dbReference type="NCBI Taxonomy" id="44093"/>
    <lineage>
        <taxon>Eukaryota</taxon>
        <taxon>Fungi</taxon>
        <taxon>Dikarya</taxon>
        <taxon>Ascomycota</taxon>
        <taxon>Saccharomycotina</taxon>
        <taxon>Dipodascomycetes</taxon>
        <taxon>Dipodascales</taxon>
        <taxon>Trichomonascaceae</taxon>
        <taxon>Trichomonascus</taxon>
        <taxon>Trichomonascus ciferrii complex</taxon>
    </lineage>
</organism>
<dbReference type="AlphaFoldDB" id="A0A642VBP6"/>
<feature type="compositionally biased region" description="Basic and acidic residues" evidence="1">
    <location>
        <begin position="225"/>
        <end position="248"/>
    </location>
</feature>
<feature type="compositionally biased region" description="Basic and acidic residues" evidence="1">
    <location>
        <begin position="108"/>
        <end position="131"/>
    </location>
</feature>
<dbReference type="VEuPathDB" id="FungiDB:TRICI_002433"/>
<accession>A0A642VBP6</accession>
<reference evidence="3" key="1">
    <citation type="journal article" date="2019" name="G3 (Bethesda)">
        <title>Genome Assemblies of Two Rare Opportunistic Yeast Pathogens: Diutina rugosa (syn. Candida rugosa) and Trichomonascus ciferrii (syn. Candida ciferrii).</title>
        <authorList>
            <person name="Mixao V."/>
            <person name="Saus E."/>
            <person name="Hansen A.P."/>
            <person name="Lass-Florl C."/>
            <person name="Gabaldon T."/>
        </authorList>
    </citation>
    <scope>NUCLEOTIDE SEQUENCE</scope>
    <source>
        <strain evidence="3">CBS 4856</strain>
    </source>
</reference>
<feature type="region of interest" description="Disordered" evidence="1">
    <location>
        <begin position="1"/>
        <end position="265"/>
    </location>
</feature>
<feature type="compositionally biased region" description="Basic and acidic residues" evidence="1">
    <location>
        <begin position="35"/>
        <end position="95"/>
    </location>
</feature>
<dbReference type="Proteomes" id="UP000761534">
    <property type="component" value="Unassembled WGS sequence"/>
</dbReference>
<feature type="compositionally biased region" description="Basic and acidic residues" evidence="1">
    <location>
        <begin position="142"/>
        <end position="151"/>
    </location>
</feature>
<sequence>MGKRKFATEPDERAEPVKKVKKQEKYLREKLKRQQNREFRGRIAKEHGAEEPKTNEQIDAEREKKREEKKARKLARAERKQEEKKQEAERIAQQKERKKFKAEKRKALKEARRLKKAESAQVEDKEAEKDQNGASNDEGDDLKESDPEEPQRKKKKSKGEKKSKKSKVDEEEEPKKKKSKEEKKDKEEKKAKKDKKETESKSIPVDGLDDDQQSKYLRLMGAKKSSKDIKVTKNADKASTKEDLERQYEQGINLKQNKRTGLGGL</sequence>
<feature type="compositionally biased region" description="Basic residues" evidence="1">
    <location>
        <begin position="96"/>
        <end position="107"/>
    </location>
</feature>
<feature type="compositionally biased region" description="Basic residues" evidence="1">
    <location>
        <begin position="152"/>
        <end position="165"/>
    </location>
</feature>
<dbReference type="InterPro" id="IPR028124">
    <property type="entry name" value="SMAP_dom"/>
</dbReference>
<comment type="caution">
    <text evidence="3">The sequence shown here is derived from an EMBL/GenBank/DDBJ whole genome shotgun (WGS) entry which is preliminary data.</text>
</comment>
<feature type="domain" description="Small acidic protein-like" evidence="2">
    <location>
        <begin position="209"/>
        <end position="263"/>
    </location>
</feature>
<feature type="compositionally biased region" description="Basic and acidic residues" evidence="1">
    <location>
        <begin position="1"/>
        <end position="29"/>
    </location>
</feature>
<evidence type="ECO:0000313" key="4">
    <source>
        <dbReference type="Proteomes" id="UP000761534"/>
    </source>
</evidence>
<dbReference type="Pfam" id="PF15477">
    <property type="entry name" value="SMAP"/>
    <property type="match status" value="1"/>
</dbReference>
<feature type="compositionally biased region" description="Basic and acidic residues" evidence="1">
    <location>
        <begin position="173"/>
        <end position="200"/>
    </location>
</feature>
<proteinExistence type="predicted"/>
<dbReference type="OrthoDB" id="10066125at2759"/>
<evidence type="ECO:0000256" key="1">
    <source>
        <dbReference type="SAM" id="MobiDB-lite"/>
    </source>
</evidence>
<name>A0A642VBP6_9ASCO</name>
<dbReference type="EMBL" id="SWFS01000164">
    <property type="protein sequence ID" value="KAA8915443.1"/>
    <property type="molecule type" value="Genomic_DNA"/>
</dbReference>
<keyword evidence="4" id="KW-1185">Reference proteome</keyword>
<evidence type="ECO:0000313" key="3">
    <source>
        <dbReference type="EMBL" id="KAA8915443.1"/>
    </source>
</evidence>
<evidence type="ECO:0000259" key="2">
    <source>
        <dbReference type="Pfam" id="PF15477"/>
    </source>
</evidence>